<dbReference type="EMBL" id="LRMR01000010">
    <property type="protein sequence ID" value="KWU50797.1"/>
    <property type="molecule type" value="Genomic_DNA"/>
</dbReference>
<protein>
    <submittedName>
        <fullName evidence="4">GNAT family acetyltransferase</fullName>
    </submittedName>
</protein>
<evidence type="ECO:0000256" key="2">
    <source>
        <dbReference type="ARBA" id="ARBA00023315"/>
    </source>
</evidence>
<dbReference type="Pfam" id="PF00583">
    <property type="entry name" value="Acetyltransf_1"/>
    <property type="match status" value="1"/>
</dbReference>
<dbReference type="RefSeq" id="WP_060754148.1">
    <property type="nucleotide sequence ID" value="NZ_JBKORM010000004.1"/>
</dbReference>
<name>A0A0X7K541_9PSED</name>
<dbReference type="SUPFAM" id="SSF55729">
    <property type="entry name" value="Acyl-CoA N-acyltransferases (Nat)"/>
    <property type="match status" value="1"/>
</dbReference>
<reference evidence="5" key="1">
    <citation type="submission" date="2016-01" db="EMBL/GenBank/DDBJ databases">
        <authorList>
            <person name="Gamez R.M."/>
            <person name="Rodriguez F."/>
            <person name="Bernal J.F."/>
            <person name="Agarwala R."/>
            <person name="Landsman D."/>
            <person name="Marino-Ramirez L."/>
        </authorList>
    </citation>
    <scope>NUCLEOTIDE SEQUENCE [LARGE SCALE GENOMIC DNA]</scope>
    <source>
        <strain evidence="5">Ps006</strain>
    </source>
</reference>
<dbReference type="GO" id="GO:0016747">
    <property type="term" value="F:acyltransferase activity, transferring groups other than amino-acyl groups"/>
    <property type="evidence" value="ECO:0007669"/>
    <property type="project" value="InterPro"/>
</dbReference>
<dbReference type="PANTHER" id="PTHR43877">
    <property type="entry name" value="AMINOALKYLPHOSPHONATE N-ACETYLTRANSFERASE-RELATED-RELATED"/>
    <property type="match status" value="1"/>
</dbReference>
<dbReference type="InterPro" id="IPR016181">
    <property type="entry name" value="Acyl_CoA_acyltransferase"/>
</dbReference>
<dbReference type="PANTHER" id="PTHR43877:SF2">
    <property type="entry name" value="AMINOALKYLPHOSPHONATE N-ACETYLTRANSFERASE-RELATED"/>
    <property type="match status" value="1"/>
</dbReference>
<evidence type="ECO:0000313" key="5">
    <source>
        <dbReference type="Proteomes" id="UP000067111"/>
    </source>
</evidence>
<sequence>MINIREATKADLDALREVGCATYREHFSSIWSPAGMQDFLNQDFSPSALGQSLESGASHLWLIASDDSGKVVGFSKVNWSTPAPLTGEVGAELQKIYFLQSEAGRGYGKQLLSFICNRAIERGARLLWLDVLKTNSNARRFYEGSGFQEIGEIPFKTDLAEIGMVVMCRRLTSPTVSLG</sequence>
<feature type="domain" description="N-acetyltransferase" evidence="3">
    <location>
        <begin position="2"/>
        <end position="172"/>
    </location>
</feature>
<evidence type="ECO:0000313" key="4">
    <source>
        <dbReference type="EMBL" id="KWU50797.1"/>
    </source>
</evidence>
<dbReference type="PROSITE" id="PS51186">
    <property type="entry name" value="GNAT"/>
    <property type="match status" value="1"/>
</dbReference>
<comment type="caution">
    <text evidence="4">The sequence shown here is derived from an EMBL/GenBank/DDBJ whole genome shotgun (WGS) entry which is preliminary data.</text>
</comment>
<dbReference type="OrthoDB" id="143110at2"/>
<organism evidence="4 5">
    <name type="scientific">Pseudomonas palleroniana</name>
    <dbReference type="NCBI Taxonomy" id="191390"/>
    <lineage>
        <taxon>Bacteria</taxon>
        <taxon>Pseudomonadati</taxon>
        <taxon>Pseudomonadota</taxon>
        <taxon>Gammaproteobacteria</taxon>
        <taxon>Pseudomonadales</taxon>
        <taxon>Pseudomonadaceae</taxon>
        <taxon>Pseudomonas</taxon>
    </lineage>
</organism>
<dbReference type="Gene3D" id="3.40.630.30">
    <property type="match status" value="1"/>
</dbReference>
<evidence type="ECO:0000256" key="1">
    <source>
        <dbReference type="ARBA" id="ARBA00022679"/>
    </source>
</evidence>
<proteinExistence type="predicted"/>
<dbReference type="CDD" id="cd04301">
    <property type="entry name" value="NAT_SF"/>
    <property type="match status" value="1"/>
</dbReference>
<keyword evidence="2" id="KW-0012">Acyltransferase</keyword>
<accession>A0A0X7K541</accession>
<gene>
    <name evidence="4" type="ORF">AWV77_10210</name>
</gene>
<keyword evidence="1 4" id="KW-0808">Transferase</keyword>
<dbReference type="InterPro" id="IPR050832">
    <property type="entry name" value="Bact_Acetyltransf"/>
</dbReference>
<dbReference type="Proteomes" id="UP000067111">
    <property type="component" value="Unassembled WGS sequence"/>
</dbReference>
<dbReference type="InterPro" id="IPR000182">
    <property type="entry name" value="GNAT_dom"/>
</dbReference>
<dbReference type="AlphaFoldDB" id="A0A0X7K541"/>
<evidence type="ECO:0000259" key="3">
    <source>
        <dbReference type="PROSITE" id="PS51186"/>
    </source>
</evidence>